<organism evidence="1 2">
    <name type="scientific">Gymnopilus dilepis</name>
    <dbReference type="NCBI Taxonomy" id="231916"/>
    <lineage>
        <taxon>Eukaryota</taxon>
        <taxon>Fungi</taxon>
        <taxon>Dikarya</taxon>
        <taxon>Basidiomycota</taxon>
        <taxon>Agaricomycotina</taxon>
        <taxon>Agaricomycetes</taxon>
        <taxon>Agaricomycetidae</taxon>
        <taxon>Agaricales</taxon>
        <taxon>Agaricineae</taxon>
        <taxon>Hymenogastraceae</taxon>
        <taxon>Gymnopilus</taxon>
    </lineage>
</organism>
<evidence type="ECO:0000313" key="1">
    <source>
        <dbReference type="EMBL" id="PPR03004.1"/>
    </source>
</evidence>
<protein>
    <submittedName>
        <fullName evidence="1">Uncharacterized protein</fullName>
    </submittedName>
</protein>
<reference evidence="1 2" key="1">
    <citation type="journal article" date="2018" name="Evol. Lett.">
        <title>Horizontal gene cluster transfer increased hallucinogenic mushroom diversity.</title>
        <authorList>
            <person name="Reynolds H.T."/>
            <person name="Vijayakumar V."/>
            <person name="Gluck-Thaler E."/>
            <person name="Korotkin H.B."/>
            <person name="Matheny P.B."/>
            <person name="Slot J.C."/>
        </authorList>
    </citation>
    <scope>NUCLEOTIDE SEQUENCE [LARGE SCALE GENOMIC DNA]</scope>
    <source>
        <strain evidence="1 2">SRW20</strain>
    </source>
</reference>
<gene>
    <name evidence="1" type="ORF">CVT26_004936</name>
</gene>
<keyword evidence="2" id="KW-1185">Reference proteome</keyword>
<dbReference type="EMBL" id="NHYE01000792">
    <property type="protein sequence ID" value="PPR03004.1"/>
    <property type="molecule type" value="Genomic_DNA"/>
</dbReference>
<dbReference type="Proteomes" id="UP000284706">
    <property type="component" value="Unassembled WGS sequence"/>
</dbReference>
<name>A0A409YJ38_9AGAR</name>
<proteinExistence type="predicted"/>
<dbReference type="AlphaFoldDB" id="A0A409YJ38"/>
<sequence length="121" mass="13352">MEAGGWEERKKTLPVVLANEASAATIRKGEPNIAAIHRVLDSSSRGGVKLLSLAASLYNHFEELRITHGILMQTTFNSHTVPKAHSSFSLTLTPISASLNYAVTRKRSRDSSTSRQLWDYV</sequence>
<dbReference type="InParanoid" id="A0A409YJ38"/>
<evidence type="ECO:0000313" key="2">
    <source>
        <dbReference type="Proteomes" id="UP000284706"/>
    </source>
</evidence>
<comment type="caution">
    <text evidence="1">The sequence shown here is derived from an EMBL/GenBank/DDBJ whole genome shotgun (WGS) entry which is preliminary data.</text>
</comment>
<accession>A0A409YJ38</accession>